<proteinExistence type="predicted"/>
<dbReference type="PANTHER" id="PTHR36510">
    <property type="entry name" value="GLUTAMATE--CYSTEINE LIGASE 2-RELATED"/>
    <property type="match status" value="1"/>
</dbReference>
<evidence type="ECO:0000256" key="1">
    <source>
        <dbReference type="ARBA" id="ARBA00048819"/>
    </source>
</evidence>
<comment type="caution">
    <text evidence="2">The sequence shown here is derived from an EMBL/GenBank/DDBJ whole genome shotgun (WGS) entry which is preliminary data.</text>
</comment>
<dbReference type="Pfam" id="PF04107">
    <property type="entry name" value="GCS2"/>
    <property type="match status" value="1"/>
</dbReference>
<evidence type="ECO:0000313" key="2">
    <source>
        <dbReference type="EMBL" id="NJC74007.1"/>
    </source>
</evidence>
<reference evidence="2 3" key="1">
    <citation type="submission" date="2020-03" db="EMBL/GenBank/DDBJ databases">
        <title>WGS of the type strain of Planosporangium spp.</title>
        <authorList>
            <person name="Thawai C."/>
        </authorList>
    </citation>
    <scope>NUCLEOTIDE SEQUENCE [LARGE SCALE GENOMIC DNA]</scope>
    <source>
        <strain evidence="2 3">TBRC 5610</strain>
    </source>
</reference>
<organism evidence="2 3">
    <name type="scientific">Planosporangium thailandense</name>
    <dbReference type="NCBI Taxonomy" id="765197"/>
    <lineage>
        <taxon>Bacteria</taxon>
        <taxon>Bacillati</taxon>
        <taxon>Actinomycetota</taxon>
        <taxon>Actinomycetes</taxon>
        <taxon>Micromonosporales</taxon>
        <taxon>Micromonosporaceae</taxon>
        <taxon>Planosporangium</taxon>
    </lineage>
</organism>
<protein>
    <submittedName>
        <fullName evidence="2">Glutamate--cysteine ligase</fullName>
    </submittedName>
</protein>
<comment type="catalytic activity">
    <reaction evidence="1">
        <text>L-cysteine + L-glutamate + ATP = gamma-L-glutamyl-L-cysteine + ADP + phosphate + H(+)</text>
        <dbReference type="Rhea" id="RHEA:13285"/>
        <dbReference type="ChEBI" id="CHEBI:15378"/>
        <dbReference type="ChEBI" id="CHEBI:29985"/>
        <dbReference type="ChEBI" id="CHEBI:30616"/>
        <dbReference type="ChEBI" id="CHEBI:35235"/>
        <dbReference type="ChEBI" id="CHEBI:43474"/>
        <dbReference type="ChEBI" id="CHEBI:58173"/>
        <dbReference type="ChEBI" id="CHEBI:456216"/>
        <dbReference type="EC" id="6.3.2.2"/>
    </reaction>
</comment>
<sequence>MGQEVDQREFTRQDRQAHREKVRRCLDVFARMLRESRFEAERPMTGLEIELNLIDRRRNPAMRNAEVLRAIADPSFQTELGQFNVEVNVDPQRLAADSLGGYEERVRASLNAAEDRAHHVGVELVMIGILPTLRPEHLTHDALSASPRYELLNEQIFAARGEDLYISIDGVERLEATADTVAPEAACTSTQFHLQVSPEQFPAYWNAAQAVAGAQLAVGANSPFLFGQELWRETRIPLFEQSTDTRSEELKEQGVRPRVWFGERWITSIFDLFEENVRYFPALLPIVEDEDPVEVLDRGGIPELAELRLHNGTVYRWNRPVYDVVRGRPHVRVENRVLPAGPTVVDTLANAAFYFGVVRSLAEEERPVWTRMSFATATENFHAGARHGLDANLQWPELGAVPASELVLRHLLPLAHQGLDRWGVDGRERDRLLSIIERRCATGRNGARWQVDTVRRLEQEDGLDRQEALRGMLARYVEHMHANLPVHEWPVGTTAVPTSQDPPSVS</sequence>
<dbReference type="PIRSF" id="PIRSF012666">
    <property type="entry name" value="UCP012666"/>
    <property type="match status" value="1"/>
</dbReference>
<dbReference type="InterPro" id="IPR006336">
    <property type="entry name" value="GCS2"/>
</dbReference>
<name>A0ABX0Y9E0_9ACTN</name>
<evidence type="ECO:0000313" key="3">
    <source>
        <dbReference type="Proteomes" id="UP000722989"/>
    </source>
</evidence>
<keyword evidence="3" id="KW-1185">Reference proteome</keyword>
<dbReference type="Gene3D" id="3.30.590.20">
    <property type="match status" value="1"/>
</dbReference>
<dbReference type="InterPro" id="IPR014746">
    <property type="entry name" value="Gln_synth/guanido_kin_cat_dom"/>
</dbReference>
<dbReference type="GO" id="GO:0016874">
    <property type="term" value="F:ligase activity"/>
    <property type="evidence" value="ECO:0007669"/>
    <property type="project" value="UniProtKB-KW"/>
</dbReference>
<accession>A0ABX0Y9E0</accession>
<dbReference type="SUPFAM" id="SSF55931">
    <property type="entry name" value="Glutamine synthetase/guanido kinase"/>
    <property type="match status" value="1"/>
</dbReference>
<gene>
    <name evidence="2" type="ORF">HC031_30475</name>
</gene>
<dbReference type="EMBL" id="JAATVY010000042">
    <property type="protein sequence ID" value="NJC74007.1"/>
    <property type="molecule type" value="Genomic_DNA"/>
</dbReference>
<dbReference type="Proteomes" id="UP000722989">
    <property type="component" value="Unassembled WGS sequence"/>
</dbReference>
<keyword evidence="2" id="KW-0436">Ligase</keyword>
<dbReference type="RefSeq" id="WP_167928912.1">
    <property type="nucleotide sequence ID" value="NZ_JAATVY010000042.1"/>
</dbReference>
<dbReference type="PANTHER" id="PTHR36510:SF3">
    <property type="entry name" value="CONSERVED PROTEIN"/>
    <property type="match status" value="1"/>
</dbReference>
<dbReference type="InterPro" id="IPR050141">
    <property type="entry name" value="GCL_type2/YbdK_subfam"/>
</dbReference>
<dbReference type="InterPro" id="IPR016602">
    <property type="entry name" value="UCP012666"/>
</dbReference>